<dbReference type="InterPro" id="IPR013324">
    <property type="entry name" value="RNA_pol_sigma_r3/r4-like"/>
</dbReference>
<comment type="caution">
    <text evidence="6">The sequence shown here is derived from an EMBL/GenBank/DDBJ whole genome shotgun (WGS) entry which is preliminary data.</text>
</comment>
<evidence type="ECO:0000313" key="6">
    <source>
        <dbReference type="EMBL" id="TDR20553.1"/>
    </source>
</evidence>
<dbReference type="Gene3D" id="1.10.1740.10">
    <property type="match status" value="1"/>
</dbReference>
<dbReference type="SUPFAM" id="SSF88946">
    <property type="entry name" value="Sigma2 domain of RNA polymerase sigma factors"/>
    <property type="match status" value="1"/>
</dbReference>
<keyword evidence="7" id="KW-1185">Reference proteome</keyword>
<dbReference type="Pfam" id="PF07638">
    <property type="entry name" value="Sigma70_ECF"/>
    <property type="match status" value="1"/>
</dbReference>
<dbReference type="PANTHER" id="PTHR43133">
    <property type="entry name" value="RNA POLYMERASE ECF-TYPE SIGMA FACTO"/>
    <property type="match status" value="1"/>
</dbReference>
<dbReference type="SUPFAM" id="SSF88659">
    <property type="entry name" value="Sigma3 and sigma4 domains of RNA polymerase sigma factors"/>
    <property type="match status" value="1"/>
</dbReference>
<dbReference type="Proteomes" id="UP000295724">
    <property type="component" value="Unassembled WGS sequence"/>
</dbReference>
<evidence type="ECO:0000256" key="3">
    <source>
        <dbReference type="ARBA" id="ARBA00023082"/>
    </source>
</evidence>
<dbReference type="InterPro" id="IPR039425">
    <property type="entry name" value="RNA_pol_sigma-70-like"/>
</dbReference>
<dbReference type="GO" id="GO:0006352">
    <property type="term" value="P:DNA-templated transcription initiation"/>
    <property type="evidence" value="ECO:0007669"/>
    <property type="project" value="InterPro"/>
</dbReference>
<dbReference type="Gene3D" id="1.10.10.10">
    <property type="entry name" value="Winged helix-like DNA-binding domain superfamily/Winged helix DNA-binding domain"/>
    <property type="match status" value="1"/>
</dbReference>
<sequence length="183" mass="21353">MTDKQQLTLMLKKWQAGDQNALDQLIPQVYQELRRLAKIQLNQGKNSIQCTELISEAYLKLVDITAMDWQDRTHFYSMAARTMRRVLVDRYRKRNTNKRGNDLTLHTLVEEDTQQSNAVELDALEDALLKLEQFDPELAEIVTLKFYGGLSHQEIASVVDSSERTIRRDWSVARLWLNRELSS</sequence>
<keyword evidence="2" id="KW-0805">Transcription regulation</keyword>
<evidence type="ECO:0000256" key="4">
    <source>
        <dbReference type="ARBA" id="ARBA00023163"/>
    </source>
</evidence>
<keyword evidence="3" id="KW-0731">Sigma factor</keyword>
<evidence type="ECO:0000256" key="1">
    <source>
        <dbReference type="ARBA" id="ARBA00010641"/>
    </source>
</evidence>
<dbReference type="GO" id="GO:0016987">
    <property type="term" value="F:sigma factor activity"/>
    <property type="evidence" value="ECO:0007669"/>
    <property type="project" value="UniProtKB-KW"/>
</dbReference>
<evidence type="ECO:0000259" key="5">
    <source>
        <dbReference type="Pfam" id="PF07638"/>
    </source>
</evidence>
<dbReference type="OrthoDB" id="128473at2"/>
<dbReference type="InterPro" id="IPR011517">
    <property type="entry name" value="RNA_pol_sigma70_ECF-like"/>
</dbReference>
<dbReference type="NCBIfam" id="TIGR02937">
    <property type="entry name" value="sigma70-ECF"/>
    <property type="match status" value="1"/>
</dbReference>
<dbReference type="PANTHER" id="PTHR43133:SF39">
    <property type="entry name" value="SIMILAR TO RNA POLYMERASE SIGMA-E FACTOR"/>
    <property type="match status" value="1"/>
</dbReference>
<protein>
    <submittedName>
        <fullName evidence="6">RNA polymerase sigma factor (TIGR02999 family)</fullName>
    </submittedName>
</protein>
<dbReference type="InterPro" id="IPR013325">
    <property type="entry name" value="RNA_pol_sigma_r2"/>
</dbReference>
<feature type="domain" description="RNA polymerase sigma-70 ECF-like HTH" evidence="5">
    <location>
        <begin position="5"/>
        <end position="182"/>
    </location>
</feature>
<evidence type="ECO:0000313" key="7">
    <source>
        <dbReference type="Proteomes" id="UP000295724"/>
    </source>
</evidence>
<dbReference type="InterPro" id="IPR053812">
    <property type="entry name" value="HTH_Sigma70_ECF-like"/>
</dbReference>
<dbReference type="NCBIfam" id="TIGR02999">
    <property type="entry name" value="Sig-70_X6"/>
    <property type="match status" value="1"/>
</dbReference>
<proteinExistence type="inferred from homology"/>
<reference evidence="6 7" key="1">
    <citation type="submission" date="2019-03" db="EMBL/GenBank/DDBJ databases">
        <title>Genomic Encyclopedia of Type Strains, Phase IV (KMG-IV): sequencing the most valuable type-strain genomes for metagenomic binning, comparative biology and taxonomic classification.</title>
        <authorList>
            <person name="Goeker M."/>
        </authorList>
    </citation>
    <scope>NUCLEOTIDE SEQUENCE [LARGE SCALE GENOMIC DNA]</scope>
    <source>
        <strain evidence="6 7">DSM 25488</strain>
    </source>
</reference>
<dbReference type="InterPro" id="IPR036388">
    <property type="entry name" value="WH-like_DNA-bd_sf"/>
</dbReference>
<name>A0A4R6XT02_9GAMM</name>
<keyword evidence="4" id="KW-0804">Transcription</keyword>
<organism evidence="6 7">
    <name type="scientific">Marinicella litoralis</name>
    <dbReference type="NCBI Taxonomy" id="644220"/>
    <lineage>
        <taxon>Bacteria</taxon>
        <taxon>Pseudomonadati</taxon>
        <taxon>Pseudomonadota</taxon>
        <taxon>Gammaproteobacteria</taxon>
        <taxon>Lysobacterales</taxon>
        <taxon>Marinicellaceae</taxon>
        <taxon>Marinicella</taxon>
    </lineage>
</organism>
<dbReference type="InterPro" id="IPR014284">
    <property type="entry name" value="RNA_pol_sigma-70_dom"/>
</dbReference>
<gene>
    <name evidence="6" type="ORF">C8D91_1527</name>
</gene>
<dbReference type="RefSeq" id="WP_099018394.1">
    <property type="nucleotide sequence ID" value="NZ_NIHB01000001.1"/>
</dbReference>
<comment type="similarity">
    <text evidence="1">Belongs to the sigma-70 factor family. ECF subfamily.</text>
</comment>
<dbReference type="EMBL" id="SNZB01000003">
    <property type="protein sequence ID" value="TDR20553.1"/>
    <property type="molecule type" value="Genomic_DNA"/>
</dbReference>
<dbReference type="AlphaFoldDB" id="A0A4R6XT02"/>
<accession>A0A4R6XT02</accession>
<evidence type="ECO:0000256" key="2">
    <source>
        <dbReference type="ARBA" id="ARBA00023015"/>
    </source>
</evidence>